<evidence type="ECO:0000313" key="4">
    <source>
        <dbReference type="EMBL" id="KIL53895.1"/>
    </source>
</evidence>
<accession>A0A0C2RUI4</accession>
<dbReference type="Gene3D" id="2.130.10.10">
    <property type="entry name" value="YVTN repeat-like/Quinoprotein amine dehydrogenase"/>
    <property type="match status" value="1"/>
</dbReference>
<dbReference type="STRING" id="946122.A0A0C2RUI4"/>
<dbReference type="EMBL" id="KN819154">
    <property type="protein sequence ID" value="KIL53895.1"/>
    <property type="molecule type" value="Genomic_DNA"/>
</dbReference>
<keyword evidence="5" id="KW-1185">Reference proteome</keyword>
<proteinExistence type="predicted"/>
<evidence type="ECO:0000256" key="3">
    <source>
        <dbReference type="PROSITE-ProRule" id="PRU00221"/>
    </source>
</evidence>
<dbReference type="GO" id="GO:1990234">
    <property type="term" value="C:transferase complex"/>
    <property type="evidence" value="ECO:0007669"/>
    <property type="project" value="UniProtKB-ARBA"/>
</dbReference>
<feature type="repeat" description="WD" evidence="3">
    <location>
        <begin position="1"/>
        <end position="30"/>
    </location>
</feature>
<protein>
    <submittedName>
        <fullName evidence="4">Uncharacterized protein</fullName>
    </submittedName>
</protein>
<dbReference type="Proteomes" id="UP000054549">
    <property type="component" value="Unassembled WGS sequence"/>
</dbReference>
<dbReference type="InterPro" id="IPR015943">
    <property type="entry name" value="WD40/YVTN_repeat-like_dom_sf"/>
</dbReference>
<dbReference type="PANTHER" id="PTHR22847:SF637">
    <property type="entry name" value="WD REPEAT DOMAIN 5B"/>
    <property type="match status" value="1"/>
</dbReference>
<reference evidence="4 5" key="1">
    <citation type="submission" date="2014-04" db="EMBL/GenBank/DDBJ databases">
        <title>Evolutionary Origins and Diversification of the Mycorrhizal Mutualists.</title>
        <authorList>
            <consortium name="DOE Joint Genome Institute"/>
            <consortium name="Mycorrhizal Genomics Consortium"/>
            <person name="Kohler A."/>
            <person name="Kuo A."/>
            <person name="Nagy L.G."/>
            <person name="Floudas D."/>
            <person name="Copeland A."/>
            <person name="Barry K.W."/>
            <person name="Cichocki N."/>
            <person name="Veneault-Fourrey C."/>
            <person name="LaButti K."/>
            <person name="Lindquist E.A."/>
            <person name="Lipzen A."/>
            <person name="Lundell T."/>
            <person name="Morin E."/>
            <person name="Murat C."/>
            <person name="Riley R."/>
            <person name="Ohm R."/>
            <person name="Sun H."/>
            <person name="Tunlid A."/>
            <person name="Henrissat B."/>
            <person name="Grigoriev I.V."/>
            <person name="Hibbett D.S."/>
            <person name="Martin F."/>
        </authorList>
    </citation>
    <scope>NUCLEOTIDE SEQUENCE [LARGE SCALE GENOMIC DNA]</scope>
    <source>
        <strain evidence="4 5">Koide BX008</strain>
    </source>
</reference>
<dbReference type="PROSITE" id="PS50082">
    <property type="entry name" value="WD_REPEATS_2"/>
    <property type="match status" value="2"/>
</dbReference>
<dbReference type="InterPro" id="IPR001680">
    <property type="entry name" value="WD40_rpt"/>
</dbReference>
<gene>
    <name evidence="4" type="ORF">M378DRAFT_93416</name>
</gene>
<keyword evidence="2" id="KW-0677">Repeat</keyword>
<evidence type="ECO:0000256" key="1">
    <source>
        <dbReference type="ARBA" id="ARBA00022574"/>
    </source>
</evidence>
<dbReference type="Pfam" id="PF00400">
    <property type="entry name" value="WD40"/>
    <property type="match status" value="2"/>
</dbReference>
<dbReference type="InParanoid" id="A0A0C2RUI4"/>
<dbReference type="PANTHER" id="PTHR22847">
    <property type="entry name" value="WD40 REPEAT PROTEIN"/>
    <property type="match status" value="1"/>
</dbReference>
<dbReference type="PROSITE" id="PS00678">
    <property type="entry name" value="WD_REPEATS_1"/>
    <property type="match status" value="1"/>
</dbReference>
<feature type="non-terminal residue" evidence="4">
    <location>
        <position position="1"/>
    </location>
</feature>
<dbReference type="OrthoDB" id="2615105at2759"/>
<evidence type="ECO:0000313" key="5">
    <source>
        <dbReference type="Proteomes" id="UP000054549"/>
    </source>
</evidence>
<dbReference type="HOGENOM" id="CLU_000288_57_19_1"/>
<dbReference type="InterPro" id="IPR036322">
    <property type="entry name" value="WD40_repeat_dom_sf"/>
</dbReference>
<dbReference type="SUPFAM" id="SSF50978">
    <property type="entry name" value="WD40 repeat-like"/>
    <property type="match status" value="1"/>
</dbReference>
<dbReference type="InterPro" id="IPR019775">
    <property type="entry name" value="WD40_repeat_CS"/>
</dbReference>
<sequence length="141" mass="15688">FSPDGKRIASGSHDKTICIWDVETGEQVTNPLKGHTGYVRSVAFSPDGKRIASGSNDKTIYVWDAEINIPSPIAHGKHVALDPHGWITGPYPQGHLLMWIPEAKRKPFLTNRVTMIISKQAVELDLSSMAHGYMWDRCYDG</sequence>
<dbReference type="SMART" id="SM00320">
    <property type="entry name" value="WD40"/>
    <property type="match status" value="2"/>
</dbReference>
<dbReference type="PROSITE" id="PS50294">
    <property type="entry name" value="WD_REPEATS_REGION"/>
    <property type="match status" value="2"/>
</dbReference>
<evidence type="ECO:0000256" key="2">
    <source>
        <dbReference type="ARBA" id="ARBA00022737"/>
    </source>
</evidence>
<organism evidence="4 5">
    <name type="scientific">Amanita muscaria (strain Koide BX008)</name>
    <dbReference type="NCBI Taxonomy" id="946122"/>
    <lineage>
        <taxon>Eukaryota</taxon>
        <taxon>Fungi</taxon>
        <taxon>Dikarya</taxon>
        <taxon>Basidiomycota</taxon>
        <taxon>Agaricomycotina</taxon>
        <taxon>Agaricomycetes</taxon>
        <taxon>Agaricomycetidae</taxon>
        <taxon>Agaricales</taxon>
        <taxon>Pluteineae</taxon>
        <taxon>Amanitaceae</taxon>
        <taxon>Amanita</taxon>
    </lineage>
</organism>
<name>A0A0C2RUI4_AMAMK</name>
<keyword evidence="1 3" id="KW-0853">WD repeat</keyword>
<feature type="repeat" description="WD" evidence="3">
    <location>
        <begin position="32"/>
        <end position="64"/>
    </location>
</feature>
<dbReference type="AlphaFoldDB" id="A0A0C2RUI4"/>